<evidence type="ECO:0000256" key="4">
    <source>
        <dbReference type="ARBA" id="ARBA00038388"/>
    </source>
</evidence>
<evidence type="ECO:0000313" key="7">
    <source>
        <dbReference type="Proteomes" id="UP000324974"/>
    </source>
</evidence>
<gene>
    <name evidence="6" type="ORF">PX52LOC_06953</name>
</gene>
<dbReference type="InterPro" id="IPR027417">
    <property type="entry name" value="P-loop_NTPase"/>
</dbReference>
<dbReference type="GO" id="GO:0098796">
    <property type="term" value="C:membrane protein complex"/>
    <property type="evidence" value="ECO:0007669"/>
    <property type="project" value="UniProtKB-ARBA"/>
</dbReference>
<dbReference type="CDD" id="cd03255">
    <property type="entry name" value="ABC_MJ0796_LolCDE_FtsE"/>
    <property type="match status" value="1"/>
</dbReference>
<dbReference type="GO" id="GO:0005524">
    <property type="term" value="F:ATP binding"/>
    <property type="evidence" value="ECO:0007669"/>
    <property type="project" value="UniProtKB-KW"/>
</dbReference>
<dbReference type="InterPro" id="IPR003593">
    <property type="entry name" value="AAA+_ATPase"/>
</dbReference>
<feature type="domain" description="ABC transporter" evidence="5">
    <location>
        <begin position="4"/>
        <end position="236"/>
    </location>
</feature>
<accession>A0A5C1AQ32</accession>
<dbReference type="RefSeq" id="WP_149114216.1">
    <property type="nucleotide sequence ID" value="NZ_CP042425.1"/>
</dbReference>
<dbReference type="PROSITE" id="PS50893">
    <property type="entry name" value="ABC_TRANSPORTER_2"/>
    <property type="match status" value="1"/>
</dbReference>
<dbReference type="Proteomes" id="UP000324974">
    <property type="component" value="Chromosome"/>
</dbReference>
<dbReference type="InterPro" id="IPR015854">
    <property type="entry name" value="ABC_transpr_LolD-like"/>
</dbReference>
<keyword evidence="3 6" id="KW-0067">ATP-binding</keyword>
<keyword evidence="2" id="KW-0547">Nucleotide-binding</keyword>
<evidence type="ECO:0000313" key="6">
    <source>
        <dbReference type="EMBL" id="QEL19872.1"/>
    </source>
</evidence>
<keyword evidence="1" id="KW-0813">Transport</keyword>
<dbReference type="GO" id="GO:0005886">
    <property type="term" value="C:plasma membrane"/>
    <property type="evidence" value="ECO:0007669"/>
    <property type="project" value="TreeGrafter"/>
</dbReference>
<comment type="similarity">
    <text evidence="4">Belongs to the ABC transporter superfamily. Macrolide exporter (TC 3.A.1.122) family.</text>
</comment>
<dbReference type="SUPFAM" id="SSF52540">
    <property type="entry name" value="P-loop containing nucleoside triphosphate hydrolases"/>
    <property type="match status" value="1"/>
</dbReference>
<dbReference type="GO" id="GO:0016887">
    <property type="term" value="F:ATP hydrolysis activity"/>
    <property type="evidence" value="ECO:0007669"/>
    <property type="project" value="InterPro"/>
</dbReference>
<dbReference type="PANTHER" id="PTHR24220:SF86">
    <property type="entry name" value="ABC TRANSPORTER ABCH.1"/>
    <property type="match status" value="1"/>
</dbReference>
<protein>
    <submittedName>
        <fullName evidence="6">ABC transporter ATP-binding protein</fullName>
    </submittedName>
</protein>
<dbReference type="InterPro" id="IPR017911">
    <property type="entry name" value="MacB-like_ATP-bd"/>
</dbReference>
<dbReference type="Gene3D" id="3.40.50.300">
    <property type="entry name" value="P-loop containing nucleotide triphosphate hydrolases"/>
    <property type="match status" value="1"/>
</dbReference>
<keyword evidence="7" id="KW-1185">Reference proteome</keyword>
<dbReference type="AlphaFoldDB" id="A0A5C1AQ32"/>
<sequence>MELITVKDVWKTYRVGGEDLHVLKGVSMNVRRGELVALTGSSGGGKSTLMNTLGCLDRPTSGNYWLDNVDVSGLDPSARAVTRGRKIGFVFQNFSLLARTSALDNVLMPLTYATQRPTPADGRKRAVALLERVGLANRMDHYPSQLSGGQQQRVAIARALVNNPALLLADEPTGNLDSKTSVEILDMFKRLNAEEGLTVLLVTHDPAVAATAHRVIFMKDGLIESGAFAPELAGEST</sequence>
<name>A0A5C1AQ32_9BACT</name>
<dbReference type="InterPro" id="IPR017871">
    <property type="entry name" value="ABC_transporter-like_CS"/>
</dbReference>
<evidence type="ECO:0000256" key="1">
    <source>
        <dbReference type="ARBA" id="ARBA00022448"/>
    </source>
</evidence>
<dbReference type="PROSITE" id="PS00211">
    <property type="entry name" value="ABC_TRANSPORTER_1"/>
    <property type="match status" value="1"/>
</dbReference>
<dbReference type="SMART" id="SM00382">
    <property type="entry name" value="AAA"/>
    <property type="match status" value="1"/>
</dbReference>
<organism evidence="6 7">
    <name type="scientific">Limnoglobus roseus</name>
    <dbReference type="NCBI Taxonomy" id="2598579"/>
    <lineage>
        <taxon>Bacteria</taxon>
        <taxon>Pseudomonadati</taxon>
        <taxon>Planctomycetota</taxon>
        <taxon>Planctomycetia</taxon>
        <taxon>Gemmatales</taxon>
        <taxon>Gemmataceae</taxon>
        <taxon>Limnoglobus</taxon>
    </lineage>
</organism>
<dbReference type="OrthoDB" id="273392at2"/>
<reference evidence="7" key="1">
    <citation type="submission" date="2019-08" db="EMBL/GenBank/DDBJ databases">
        <title>Limnoglobus roseus gen. nov., sp. nov., a novel freshwater planctomycete with a giant genome from the family Gemmataceae.</title>
        <authorList>
            <person name="Kulichevskaya I.S."/>
            <person name="Naumoff D.G."/>
            <person name="Miroshnikov K."/>
            <person name="Ivanova A."/>
            <person name="Philippov D.A."/>
            <person name="Hakobyan A."/>
            <person name="Rijpstra I.C."/>
            <person name="Sinninghe Damste J.S."/>
            <person name="Liesack W."/>
            <person name="Dedysh S.N."/>
        </authorList>
    </citation>
    <scope>NUCLEOTIDE SEQUENCE [LARGE SCALE GENOMIC DNA]</scope>
    <source>
        <strain evidence="7">PX52</strain>
    </source>
</reference>
<evidence type="ECO:0000256" key="3">
    <source>
        <dbReference type="ARBA" id="ARBA00022840"/>
    </source>
</evidence>
<evidence type="ECO:0000259" key="5">
    <source>
        <dbReference type="PROSITE" id="PS50893"/>
    </source>
</evidence>
<dbReference type="FunFam" id="3.40.50.300:FF:000032">
    <property type="entry name" value="Export ABC transporter ATP-binding protein"/>
    <property type="match status" value="1"/>
</dbReference>
<proteinExistence type="inferred from homology"/>
<dbReference type="PANTHER" id="PTHR24220">
    <property type="entry name" value="IMPORT ATP-BINDING PROTEIN"/>
    <property type="match status" value="1"/>
</dbReference>
<dbReference type="GO" id="GO:0022857">
    <property type="term" value="F:transmembrane transporter activity"/>
    <property type="evidence" value="ECO:0007669"/>
    <property type="project" value="TreeGrafter"/>
</dbReference>
<dbReference type="EMBL" id="CP042425">
    <property type="protein sequence ID" value="QEL19872.1"/>
    <property type="molecule type" value="Genomic_DNA"/>
</dbReference>
<dbReference type="Pfam" id="PF00005">
    <property type="entry name" value="ABC_tran"/>
    <property type="match status" value="1"/>
</dbReference>
<dbReference type="InterPro" id="IPR003439">
    <property type="entry name" value="ABC_transporter-like_ATP-bd"/>
</dbReference>
<dbReference type="KEGG" id="lrs:PX52LOC_06953"/>
<evidence type="ECO:0000256" key="2">
    <source>
        <dbReference type="ARBA" id="ARBA00022741"/>
    </source>
</evidence>